<evidence type="ECO:0000256" key="1">
    <source>
        <dbReference type="ARBA" id="ARBA00004496"/>
    </source>
</evidence>
<dbReference type="AlphaFoldDB" id="A0ABD0QEW3"/>
<dbReference type="GO" id="GO:0005737">
    <property type="term" value="C:cytoplasm"/>
    <property type="evidence" value="ECO:0007669"/>
    <property type="project" value="UniProtKB-SubCell"/>
</dbReference>
<dbReference type="InterPro" id="IPR013783">
    <property type="entry name" value="Ig-like_fold"/>
</dbReference>
<evidence type="ECO:0000256" key="3">
    <source>
        <dbReference type="ARBA" id="ARBA00022553"/>
    </source>
</evidence>
<gene>
    <name evidence="6" type="ORF">M9458_020432</name>
</gene>
<feature type="domain" description="Ig-like" evidence="5">
    <location>
        <begin position="1"/>
        <end position="73"/>
    </location>
</feature>
<keyword evidence="4" id="KW-1015">Disulfide bond</keyword>
<dbReference type="InterPro" id="IPR052385">
    <property type="entry name" value="Obscurin/Obscurin-like_Reg"/>
</dbReference>
<feature type="non-terminal residue" evidence="6">
    <location>
        <position position="1"/>
    </location>
</feature>
<dbReference type="PANTHER" id="PTHR35971">
    <property type="entry name" value="SI:DKEY-31G6.6"/>
    <property type="match status" value="1"/>
</dbReference>
<keyword evidence="7" id="KW-1185">Reference proteome</keyword>
<evidence type="ECO:0000313" key="7">
    <source>
        <dbReference type="Proteomes" id="UP001529510"/>
    </source>
</evidence>
<dbReference type="Gene3D" id="2.60.40.10">
    <property type="entry name" value="Immunoglobulins"/>
    <property type="match status" value="1"/>
</dbReference>
<keyword evidence="3" id="KW-0597">Phosphoprotein</keyword>
<reference evidence="6 7" key="1">
    <citation type="submission" date="2024-05" db="EMBL/GenBank/DDBJ databases">
        <title>Genome sequencing and assembly of Indian major carp, Cirrhinus mrigala (Hamilton, 1822).</title>
        <authorList>
            <person name="Mohindra V."/>
            <person name="Chowdhury L.M."/>
            <person name="Lal K."/>
            <person name="Jena J.K."/>
        </authorList>
    </citation>
    <scope>NUCLEOTIDE SEQUENCE [LARGE SCALE GENOMIC DNA]</scope>
    <source>
        <strain evidence="6">CM1030</strain>
        <tissue evidence="6">Blood</tissue>
    </source>
</reference>
<feature type="non-terminal residue" evidence="6">
    <location>
        <position position="73"/>
    </location>
</feature>
<evidence type="ECO:0000256" key="4">
    <source>
        <dbReference type="ARBA" id="ARBA00023157"/>
    </source>
</evidence>
<evidence type="ECO:0000259" key="5">
    <source>
        <dbReference type="PROSITE" id="PS50835"/>
    </source>
</evidence>
<accession>A0ABD0QEW3</accession>
<dbReference type="InterPro" id="IPR013098">
    <property type="entry name" value="Ig_I-set"/>
</dbReference>
<name>A0ABD0QEW3_CIRMR</name>
<protein>
    <recommendedName>
        <fullName evidence="5">Ig-like domain-containing protein</fullName>
    </recommendedName>
</protein>
<dbReference type="PANTHER" id="PTHR35971:SF5">
    <property type="entry name" value="OBSCURIN LIKE CYTOSKELETAL ADAPTOR 1"/>
    <property type="match status" value="1"/>
</dbReference>
<comment type="subcellular location">
    <subcellularLocation>
        <location evidence="1">Cytoplasm</location>
    </subcellularLocation>
</comment>
<evidence type="ECO:0000313" key="6">
    <source>
        <dbReference type="EMBL" id="KAL0184736.1"/>
    </source>
</evidence>
<dbReference type="Proteomes" id="UP001529510">
    <property type="component" value="Unassembled WGS sequence"/>
</dbReference>
<evidence type="ECO:0000256" key="2">
    <source>
        <dbReference type="ARBA" id="ARBA00022490"/>
    </source>
</evidence>
<keyword evidence="2" id="KW-0963">Cytoplasm</keyword>
<organism evidence="6 7">
    <name type="scientific">Cirrhinus mrigala</name>
    <name type="common">Mrigala</name>
    <dbReference type="NCBI Taxonomy" id="683832"/>
    <lineage>
        <taxon>Eukaryota</taxon>
        <taxon>Metazoa</taxon>
        <taxon>Chordata</taxon>
        <taxon>Craniata</taxon>
        <taxon>Vertebrata</taxon>
        <taxon>Euteleostomi</taxon>
        <taxon>Actinopterygii</taxon>
        <taxon>Neopterygii</taxon>
        <taxon>Teleostei</taxon>
        <taxon>Ostariophysi</taxon>
        <taxon>Cypriniformes</taxon>
        <taxon>Cyprinidae</taxon>
        <taxon>Labeoninae</taxon>
        <taxon>Labeonini</taxon>
        <taxon>Cirrhinus</taxon>
    </lineage>
</organism>
<proteinExistence type="predicted"/>
<dbReference type="PROSITE" id="PS50835">
    <property type="entry name" value="IG_LIKE"/>
    <property type="match status" value="1"/>
</dbReference>
<dbReference type="EMBL" id="JAMKFB020000009">
    <property type="protein sequence ID" value="KAL0184736.1"/>
    <property type="molecule type" value="Genomic_DNA"/>
</dbReference>
<dbReference type="SUPFAM" id="SSF48726">
    <property type="entry name" value="Immunoglobulin"/>
    <property type="match status" value="1"/>
</dbReference>
<dbReference type="Pfam" id="PF07679">
    <property type="entry name" value="I-set"/>
    <property type="match status" value="1"/>
</dbReference>
<dbReference type="InterPro" id="IPR007110">
    <property type="entry name" value="Ig-like_dom"/>
</dbReference>
<sequence length="73" mass="8194">PPVSIVGNSEKPEHHMLMTGDELILECEVSRVNAIVNWYCNGRLLQEDSRTHIESRDTMRKLVISGLQTSDSG</sequence>
<comment type="caution">
    <text evidence="6">The sequence shown here is derived from an EMBL/GenBank/DDBJ whole genome shotgun (WGS) entry which is preliminary data.</text>
</comment>
<dbReference type="InterPro" id="IPR036179">
    <property type="entry name" value="Ig-like_dom_sf"/>
</dbReference>